<dbReference type="Pfam" id="PF00106">
    <property type="entry name" value="adh_short"/>
    <property type="match status" value="1"/>
</dbReference>
<dbReference type="PRINTS" id="PR00081">
    <property type="entry name" value="GDHRDH"/>
</dbReference>
<dbReference type="GO" id="GO:0016616">
    <property type="term" value="F:oxidoreductase activity, acting on the CH-OH group of donors, NAD or NADP as acceptor"/>
    <property type="evidence" value="ECO:0007669"/>
    <property type="project" value="UniProtKB-ARBA"/>
</dbReference>
<evidence type="ECO:0000256" key="2">
    <source>
        <dbReference type="ARBA" id="ARBA00023002"/>
    </source>
</evidence>
<dbReference type="EMBL" id="ML987197">
    <property type="protein sequence ID" value="KAF2247690.1"/>
    <property type="molecule type" value="Genomic_DNA"/>
</dbReference>
<gene>
    <name evidence="3" type="ORF">BU26DRAFT_429871</name>
</gene>
<dbReference type="InterPro" id="IPR036291">
    <property type="entry name" value="NAD(P)-bd_dom_sf"/>
</dbReference>
<name>A0A6A6IDP9_9PLEO</name>
<dbReference type="PANTHER" id="PTHR43008">
    <property type="entry name" value="BENZIL REDUCTASE"/>
    <property type="match status" value="1"/>
</dbReference>
<dbReference type="OrthoDB" id="1933717at2759"/>
<evidence type="ECO:0000313" key="3">
    <source>
        <dbReference type="EMBL" id="KAF2247690.1"/>
    </source>
</evidence>
<comment type="similarity">
    <text evidence="1">Belongs to the short-chain dehydrogenases/reductases (SDR) family.</text>
</comment>
<protein>
    <submittedName>
        <fullName evidence="3">NAD(P)-binding protein</fullName>
    </submittedName>
</protein>
<dbReference type="GeneID" id="54577176"/>
<reference evidence="3" key="1">
    <citation type="journal article" date="2020" name="Stud. Mycol.">
        <title>101 Dothideomycetes genomes: a test case for predicting lifestyles and emergence of pathogens.</title>
        <authorList>
            <person name="Haridas S."/>
            <person name="Albert R."/>
            <person name="Binder M."/>
            <person name="Bloem J."/>
            <person name="Labutti K."/>
            <person name="Salamov A."/>
            <person name="Andreopoulos B."/>
            <person name="Baker S."/>
            <person name="Barry K."/>
            <person name="Bills G."/>
            <person name="Bluhm B."/>
            <person name="Cannon C."/>
            <person name="Castanera R."/>
            <person name="Culley D."/>
            <person name="Daum C."/>
            <person name="Ezra D."/>
            <person name="Gonzalez J."/>
            <person name="Henrissat B."/>
            <person name="Kuo A."/>
            <person name="Liang C."/>
            <person name="Lipzen A."/>
            <person name="Lutzoni F."/>
            <person name="Magnuson J."/>
            <person name="Mondo S."/>
            <person name="Nolan M."/>
            <person name="Ohm R."/>
            <person name="Pangilinan J."/>
            <person name="Park H.-J."/>
            <person name="Ramirez L."/>
            <person name="Alfaro M."/>
            <person name="Sun H."/>
            <person name="Tritt A."/>
            <person name="Yoshinaga Y."/>
            <person name="Zwiers L.-H."/>
            <person name="Turgeon B."/>
            <person name="Goodwin S."/>
            <person name="Spatafora J."/>
            <person name="Crous P."/>
            <person name="Grigoriev I."/>
        </authorList>
    </citation>
    <scope>NUCLEOTIDE SEQUENCE</scope>
    <source>
        <strain evidence="3">CBS 122368</strain>
    </source>
</reference>
<dbReference type="PANTHER" id="PTHR43008:SF4">
    <property type="entry name" value="CHAIN DEHYDROGENASE, PUTATIVE (AFU_ORTHOLOGUE AFUA_4G08710)-RELATED"/>
    <property type="match status" value="1"/>
</dbReference>
<organism evidence="3 4">
    <name type="scientific">Trematosphaeria pertusa</name>
    <dbReference type="NCBI Taxonomy" id="390896"/>
    <lineage>
        <taxon>Eukaryota</taxon>
        <taxon>Fungi</taxon>
        <taxon>Dikarya</taxon>
        <taxon>Ascomycota</taxon>
        <taxon>Pezizomycotina</taxon>
        <taxon>Dothideomycetes</taxon>
        <taxon>Pleosporomycetidae</taxon>
        <taxon>Pleosporales</taxon>
        <taxon>Massarineae</taxon>
        <taxon>Trematosphaeriaceae</taxon>
        <taxon>Trematosphaeria</taxon>
    </lineage>
</organism>
<evidence type="ECO:0000256" key="1">
    <source>
        <dbReference type="ARBA" id="ARBA00006484"/>
    </source>
</evidence>
<accession>A0A6A6IDP9</accession>
<dbReference type="GO" id="GO:0050664">
    <property type="term" value="F:oxidoreductase activity, acting on NAD(P)H, oxygen as acceptor"/>
    <property type="evidence" value="ECO:0007669"/>
    <property type="project" value="TreeGrafter"/>
</dbReference>
<keyword evidence="2" id="KW-0560">Oxidoreductase</keyword>
<dbReference type="Gene3D" id="3.40.50.720">
    <property type="entry name" value="NAD(P)-binding Rossmann-like Domain"/>
    <property type="match status" value="1"/>
</dbReference>
<sequence>MASDTPAPFILPPYFGVNFTPTIHSKIPANIDPTRIKLPSPFIVVVTGAGKGLGYHISLAYAKAGASGMSISSRTQADLDKLEEEIRKFNPKIEVLKSICDTQSDESVAALEKDVRSKWGRADAVIANAGIISKYVDRAEGNSNLPVGLVEDDDWSRVLDINLLGTWRISKAFLPLLIQTEDGPQTLICSTSLAAHSPASTICPIAYNVSKIACNRLIEHIANDHGPKDGIQAYALHPGAVLTPQTQGHKGEVWGPLLSDDEGLAGAMCVWLSREKRGWLSGRYVSCTWDVGELEAMRDEIVGEDKLKFRMVV</sequence>
<dbReference type="CDD" id="cd05233">
    <property type="entry name" value="SDR_c"/>
    <property type="match status" value="1"/>
</dbReference>
<dbReference type="AlphaFoldDB" id="A0A6A6IDP9"/>
<evidence type="ECO:0000313" key="4">
    <source>
        <dbReference type="Proteomes" id="UP000800094"/>
    </source>
</evidence>
<keyword evidence="4" id="KW-1185">Reference proteome</keyword>
<proteinExistence type="inferred from homology"/>
<dbReference type="InterPro" id="IPR002347">
    <property type="entry name" value="SDR_fam"/>
</dbReference>
<dbReference type="RefSeq" id="XP_033682694.1">
    <property type="nucleotide sequence ID" value="XM_033823846.1"/>
</dbReference>
<dbReference type="SUPFAM" id="SSF51735">
    <property type="entry name" value="NAD(P)-binding Rossmann-fold domains"/>
    <property type="match status" value="1"/>
</dbReference>
<dbReference type="Proteomes" id="UP000800094">
    <property type="component" value="Unassembled WGS sequence"/>
</dbReference>